<sequence>MEHLLSYWYFHLPNYVLAALIWTLVARFFLGLFVPAGWDNYIWQFFCRLTDPVLRATSAVTPSFMVETLLPLVAVFWLVLARLALQAAVFPEVRAFWLLILHLMGVVPASWLPAG</sequence>
<comment type="caution">
    <text evidence="2">The sequence shown here is derived from an EMBL/GenBank/DDBJ whole genome shotgun (WGS) entry which is preliminary data.</text>
</comment>
<dbReference type="Pfam" id="PF02325">
    <property type="entry name" value="CCB3_YggT"/>
    <property type="match status" value="1"/>
</dbReference>
<feature type="transmembrane region" description="Helical" evidence="1">
    <location>
        <begin position="64"/>
        <end position="83"/>
    </location>
</feature>
<protein>
    <submittedName>
        <fullName evidence="2">YggT family protein</fullName>
    </submittedName>
</protein>
<keyword evidence="1" id="KW-0472">Membrane</keyword>
<gene>
    <name evidence="2" type="ORF">PZ740_02350</name>
</gene>
<reference evidence="2 3" key="1">
    <citation type="submission" date="2023-03" db="EMBL/GenBank/DDBJ databases">
        <title>YIM 152171 draft genome.</title>
        <authorList>
            <person name="Yang Z."/>
        </authorList>
    </citation>
    <scope>NUCLEOTIDE SEQUENCE [LARGE SCALE GENOMIC DNA]</scope>
    <source>
        <strain evidence="2 3">YIM 152171</strain>
    </source>
</reference>
<evidence type="ECO:0000256" key="1">
    <source>
        <dbReference type="SAM" id="Phobius"/>
    </source>
</evidence>
<keyword evidence="1" id="KW-0812">Transmembrane</keyword>
<accession>A0AAP3UYQ7</accession>
<dbReference type="AlphaFoldDB" id="A0AAP3UYQ7"/>
<name>A0AAP3UYQ7_9PROT</name>
<keyword evidence="1" id="KW-1133">Transmembrane helix</keyword>
<keyword evidence="3" id="KW-1185">Reference proteome</keyword>
<dbReference type="Proteomes" id="UP001301140">
    <property type="component" value="Unassembled WGS sequence"/>
</dbReference>
<evidence type="ECO:0000313" key="3">
    <source>
        <dbReference type="Proteomes" id="UP001301140"/>
    </source>
</evidence>
<dbReference type="RefSeq" id="WP_327787635.1">
    <property type="nucleotide sequence ID" value="NZ_JARGEQ010000016.1"/>
</dbReference>
<proteinExistence type="predicted"/>
<dbReference type="GO" id="GO:0016020">
    <property type="term" value="C:membrane"/>
    <property type="evidence" value="ECO:0007669"/>
    <property type="project" value="InterPro"/>
</dbReference>
<feature type="transmembrane region" description="Helical" evidence="1">
    <location>
        <begin position="95"/>
        <end position="114"/>
    </location>
</feature>
<dbReference type="InterPro" id="IPR003425">
    <property type="entry name" value="CCB3/YggT"/>
</dbReference>
<evidence type="ECO:0000313" key="2">
    <source>
        <dbReference type="EMBL" id="MDF1585221.1"/>
    </source>
</evidence>
<feature type="transmembrane region" description="Helical" evidence="1">
    <location>
        <begin position="12"/>
        <end position="34"/>
    </location>
</feature>
<organism evidence="2 3">
    <name type="scientific">Marinimicrococcus flavescens</name>
    <dbReference type="NCBI Taxonomy" id="3031815"/>
    <lineage>
        <taxon>Bacteria</taxon>
        <taxon>Pseudomonadati</taxon>
        <taxon>Pseudomonadota</taxon>
        <taxon>Alphaproteobacteria</taxon>
        <taxon>Geminicoccales</taxon>
        <taxon>Geminicoccaceae</taxon>
        <taxon>Marinimicrococcus</taxon>
    </lineage>
</organism>
<dbReference type="EMBL" id="JARGEQ010000016">
    <property type="protein sequence ID" value="MDF1585221.1"/>
    <property type="molecule type" value="Genomic_DNA"/>
</dbReference>